<organism evidence="3 4">
    <name type="scientific">Macrosiphum euphorbiae</name>
    <name type="common">potato aphid</name>
    <dbReference type="NCBI Taxonomy" id="13131"/>
    <lineage>
        <taxon>Eukaryota</taxon>
        <taxon>Metazoa</taxon>
        <taxon>Ecdysozoa</taxon>
        <taxon>Arthropoda</taxon>
        <taxon>Hexapoda</taxon>
        <taxon>Insecta</taxon>
        <taxon>Pterygota</taxon>
        <taxon>Neoptera</taxon>
        <taxon>Paraneoptera</taxon>
        <taxon>Hemiptera</taxon>
        <taxon>Sternorrhyncha</taxon>
        <taxon>Aphidomorpha</taxon>
        <taxon>Aphidoidea</taxon>
        <taxon>Aphididae</taxon>
        <taxon>Macrosiphini</taxon>
        <taxon>Macrosiphum</taxon>
    </lineage>
</organism>
<comment type="caution">
    <text evidence="3">The sequence shown here is derived from an EMBL/GenBank/DDBJ whole genome shotgun (WGS) entry which is preliminary data.</text>
</comment>
<dbReference type="EMBL" id="CARXXK010000001">
    <property type="protein sequence ID" value="CAI6346530.1"/>
    <property type="molecule type" value="Genomic_DNA"/>
</dbReference>
<gene>
    <name evidence="3" type="ORF">MEUPH1_LOCUS3431</name>
</gene>
<feature type="signal peptide" evidence="2">
    <location>
        <begin position="1"/>
        <end position="21"/>
    </location>
</feature>
<name>A0AAV0VSF1_9HEMI</name>
<dbReference type="Proteomes" id="UP001160148">
    <property type="component" value="Unassembled WGS sequence"/>
</dbReference>
<evidence type="ECO:0000313" key="3">
    <source>
        <dbReference type="EMBL" id="CAI6346530.1"/>
    </source>
</evidence>
<protein>
    <submittedName>
        <fullName evidence="3">Uncharacterized protein</fullName>
    </submittedName>
</protein>
<reference evidence="3 4" key="1">
    <citation type="submission" date="2023-01" db="EMBL/GenBank/DDBJ databases">
        <authorList>
            <person name="Whitehead M."/>
        </authorList>
    </citation>
    <scope>NUCLEOTIDE SEQUENCE [LARGE SCALE GENOMIC DNA]</scope>
</reference>
<feature type="coiled-coil region" evidence="1">
    <location>
        <begin position="42"/>
        <end position="70"/>
    </location>
</feature>
<keyword evidence="1" id="KW-0175">Coiled coil</keyword>
<evidence type="ECO:0000313" key="4">
    <source>
        <dbReference type="Proteomes" id="UP001160148"/>
    </source>
</evidence>
<evidence type="ECO:0000256" key="1">
    <source>
        <dbReference type="SAM" id="Coils"/>
    </source>
</evidence>
<dbReference type="AlphaFoldDB" id="A0AAV0VSF1"/>
<evidence type="ECO:0000256" key="2">
    <source>
        <dbReference type="SAM" id="SignalP"/>
    </source>
</evidence>
<keyword evidence="4" id="KW-1185">Reference proteome</keyword>
<keyword evidence="2" id="KW-0732">Signal</keyword>
<feature type="chain" id="PRO_5043998684" evidence="2">
    <location>
        <begin position="22"/>
        <end position="70"/>
    </location>
</feature>
<accession>A0AAV0VSF1</accession>
<proteinExistence type="predicted"/>
<sequence length="70" mass="8004">METSQAISLVTLALSVGFAIFHEWDNIVEIFNKLSGNRPMIAGELSEEVLETLRREREAEEQSIKEKLKK</sequence>